<dbReference type="Proteomes" id="UP000661649">
    <property type="component" value="Unassembled WGS sequence"/>
</dbReference>
<keyword evidence="5" id="KW-1185">Reference proteome</keyword>
<evidence type="ECO:0000256" key="2">
    <source>
        <dbReference type="ARBA" id="ARBA00022801"/>
    </source>
</evidence>
<dbReference type="Gene3D" id="3.10.129.10">
    <property type="entry name" value="Hotdog Thioesterase"/>
    <property type="match status" value="1"/>
</dbReference>
<dbReference type="InterPro" id="IPR029069">
    <property type="entry name" value="HotDog_dom_sf"/>
</dbReference>
<reference evidence="4 5" key="1">
    <citation type="submission" date="2020-08" db="EMBL/GenBank/DDBJ databases">
        <title>Genome public.</title>
        <authorList>
            <person name="Liu C."/>
            <person name="Sun Q."/>
        </authorList>
    </citation>
    <scope>NUCLEOTIDE SEQUENCE [LARGE SCALE GENOMIC DNA]</scope>
    <source>
        <strain evidence="4 5">3_YM_SP_D4_24.mj</strain>
    </source>
</reference>
<dbReference type="Pfam" id="PF03061">
    <property type="entry name" value="4HBT"/>
    <property type="match status" value="1"/>
</dbReference>
<comment type="caution">
    <text evidence="4">The sequence shown here is derived from an EMBL/GenBank/DDBJ whole genome shotgun (WGS) entry which is preliminary data.</text>
</comment>
<proteinExistence type="inferred from homology"/>
<evidence type="ECO:0000256" key="1">
    <source>
        <dbReference type="ARBA" id="ARBA00008324"/>
    </source>
</evidence>
<dbReference type="InterPro" id="IPR003736">
    <property type="entry name" value="PAAI_dom"/>
</dbReference>
<dbReference type="EMBL" id="JACRTP010000002">
    <property type="protein sequence ID" value="MBC8628005.1"/>
    <property type="molecule type" value="Genomic_DNA"/>
</dbReference>
<evidence type="ECO:0000259" key="3">
    <source>
        <dbReference type="Pfam" id="PF03061"/>
    </source>
</evidence>
<name>A0ABR7PB21_9FIRM</name>
<gene>
    <name evidence="4" type="ORF">H8712_05155</name>
</gene>
<comment type="similarity">
    <text evidence="1">Belongs to the thioesterase PaaI family.</text>
</comment>
<sequence length="152" mass="17486">MSNTLQEQIEMEEEVRESIKKMYPSDPDHLYRKMALEFYSCDFEKKELTFRWPIQDWELNHMFTMHGGLIAAAIDTTSGALVRSLSKCRITPTTNMNINYLRPGEKADALLVRAKADRVGKHLANIHTECYSEKSGKLLATAMVNFMLIPEK</sequence>
<dbReference type="SUPFAM" id="SSF54637">
    <property type="entry name" value="Thioesterase/thiol ester dehydrase-isomerase"/>
    <property type="match status" value="1"/>
</dbReference>
<dbReference type="PANTHER" id="PTHR21660:SF1">
    <property type="entry name" value="ACYL-COENZYME A THIOESTERASE 13"/>
    <property type="match status" value="1"/>
</dbReference>
<feature type="domain" description="Thioesterase" evidence="3">
    <location>
        <begin position="64"/>
        <end position="136"/>
    </location>
</feature>
<keyword evidence="2" id="KW-0378">Hydrolase</keyword>
<evidence type="ECO:0000313" key="5">
    <source>
        <dbReference type="Proteomes" id="UP000661649"/>
    </source>
</evidence>
<accession>A0ABR7PB21</accession>
<dbReference type="InterPro" id="IPR039298">
    <property type="entry name" value="ACOT13"/>
</dbReference>
<dbReference type="RefSeq" id="WP_187558361.1">
    <property type="nucleotide sequence ID" value="NZ_JACRTP010000002.1"/>
</dbReference>
<dbReference type="InterPro" id="IPR006683">
    <property type="entry name" value="Thioestr_dom"/>
</dbReference>
<organism evidence="4 5">
    <name type="scientific">Blautia stercoris</name>
    <dbReference type="NCBI Taxonomy" id="871664"/>
    <lineage>
        <taxon>Bacteria</taxon>
        <taxon>Bacillati</taxon>
        <taxon>Bacillota</taxon>
        <taxon>Clostridia</taxon>
        <taxon>Lachnospirales</taxon>
        <taxon>Lachnospiraceae</taxon>
        <taxon>Blautia</taxon>
    </lineage>
</organism>
<dbReference type="CDD" id="cd03443">
    <property type="entry name" value="PaaI_thioesterase"/>
    <property type="match status" value="1"/>
</dbReference>
<protein>
    <submittedName>
        <fullName evidence="4">PaaI family thioesterase</fullName>
    </submittedName>
</protein>
<dbReference type="PANTHER" id="PTHR21660">
    <property type="entry name" value="THIOESTERASE SUPERFAMILY MEMBER-RELATED"/>
    <property type="match status" value="1"/>
</dbReference>
<evidence type="ECO:0000313" key="4">
    <source>
        <dbReference type="EMBL" id="MBC8628005.1"/>
    </source>
</evidence>
<dbReference type="NCBIfam" id="TIGR00369">
    <property type="entry name" value="unchar_dom_1"/>
    <property type="match status" value="1"/>
</dbReference>